<dbReference type="Proteomes" id="UP001146019">
    <property type="component" value="Unassembled WGS sequence"/>
</dbReference>
<comment type="caution">
    <text evidence="1">The sequence shown here is derived from an EMBL/GenBank/DDBJ whole genome shotgun (WGS) entry which is preliminary data.</text>
</comment>
<accession>A0A9X3E234</accession>
<dbReference type="RefSeq" id="WP_266130731.1">
    <property type="nucleotide sequence ID" value="NZ_JAPKMY010000006.1"/>
</dbReference>
<reference evidence="1" key="1">
    <citation type="submission" date="2022-11" db="EMBL/GenBank/DDBJ databases">
        <title>Biodiversity and phylogenetic relationships of bacteria.</title>
        <authorList>
            <person name="Machado R.A.R."/>
            <person name="Bhat A."/>
            <person name="Loulou A."/>
            <person name="Kallel S."/>
        </authorList>
    </citation>
    <scope>NUCLEOTIDE SEQUENCE</scope>
    <source>
        <strain evidence="1">A-IN1</strain>
    </source>
</reference>
<gene>
    <name evidence="1" type="ORF">OSH00_12805</name>
</gene>
<evidence type="ECO:0000313" key="1">
    <source>
        <dbReference type="EMBL" id="MCX5468614.1"/>
    </source>
</evidence>
<organism evidence="1 2">
    <name type="scientific">Acinetobacter nematophilus</name>
    <dbReference type="NCBI Taxonomy" id="2994642"/>
    <lineage>
        <taxon>Bacteria</taxon>
        <taxon>Pseudomonadati</taxon>
        <taxon>Pseudomonadota</taxon>
        <taxon>Gammaproteobacteria</taxon>
        <taxon>Moraxellales</taxon>
        <taxon>Moraxellaceae</taxon>
        <taxon>Acinetobacter</taxon>
    </lineage>
</organism>
<protein>
    <submittedName>
        <fullName evidence="1">Uncharacterized protein</fullName>
    </submittedName>
</protein>
<keyword evidence="2" id="KW-1185">Reference proteome</keyword>
<dbReference type="EMBL" id="JAPKMY010000006">
    <property type="protein sequence ID" value="MCX5468614.1"/>
    <property type="molecule type" value="Genomic_DNA"/>
</dbReference>
<name>A0A9X3E234_9GAMM</name>
<proteinExistence type="predicted"/>
<sequence>MSKIGTSPQIGTLSADCIRKFTVHFRRPYEIGRPSDRYHGEFGFDWVRDEYIYPLLNIEGKKDTVITVPNHNLLYRVMYSNTDNSSYLKDNFSYFPSWLYFFLQTIKEYMAVRK</sequence>
<dbReference type="AlphaFoldDB" id="A0A9X3E234"/>
<evidence type="ECO:0000313" key="2">
    <source>
        <dbReference type="Proteomes" id="UP001146019"/>
    </source>
</evidence>